<keyword evidence="5 9" id="KW-1133">Transmembrane helix</keyword>
<evidence type="ECO:0000256" key="5">
    <source>
        <dbReference type="ARBA" id="ARBA00022989"/>
    </source>
</evidence>
<evidence type="ECO:0000313" key="11">
    <source>
        <dbReference type="EMBL" id="OCT93515.1"/>
    </source>
</evidence>
<evidence type="ECO:0000256" key="2">
    <source>
        <dbReference type="ARBA" id="ARBA00022692"/>
    </source>
</evidence>
<dbReference type="GO" id="GO:0016020">
    <property type="term" value="C:membrane"/>
    <property type="evidence" value="ECO:0007669"/>
    <property type="project" value="UniProtKB-SubCell"/>
</dbReference>
<evidence type="ECO:0000256" key="4">
    <source>
        <dbReference type="ARBA" id="ARBA00022737"/>
    </source>
</evidence>
<organism evidence="11 12">
    <name type="scientific">Xenopus laevis</name>
    <name type="common">African clawed frog</name>
    <dbReference type="NCBI Taxonomy" id="8355"/>
    <lineage>
        <taxon>Eukaryota</taxon>
        <taxon>Metazoa</taxon>
        <taxon>Chordata</taxon>
        <taxon>Craniata</taxon>
        <taxon>Vertebrata</taxon>
        <taxon>Euteleostomi</taxon>
        <taxon>Amphibia</taxon>
        <taxon>Batrachia</taxon>
        <taxon>Anura</taxon>
        <taxon>Pipoidea</taxon>
        <taxon>Pipidae</taxon>
        <taxon>Xenopodinae</taxon>
        <taxon>Xenopus</taxon>
        <taxon>Xenopus</taxon>
    </lineage>
</organism>
<protein>
    <recommendedName>
        <fullName evidence="10">Ig-like domain-containing protein</fullName>
    </recommendedName>
</protein>
<dbReference type="Proteomes" id="UP000694892">
    <property type="component" value="Chromosome 2L"/>
</dbReference>
<sequence>MRHQLLDQMGSNWGNIHGTYDVQRDTEISMSLVSMPVPAGVTGRMQFCVTRRRHLQENWDTRVNQILLYSSHKENADKSIGLRGIVGEFMGRKAEQDHSRELEAIRVSLRATREERKRLRWDSRKEIVLILQRKCIGQHTPILCQHDCSIDQSQYCPIKKCLQEEEEEKKLAVNLAGRGERGRHKAARRDNQGEEINCCRIDGRRVAFSQEDQKWSFSCVWSHSVRVPAGPLVGRVHPVDYEGPLEQNFEWTFSSSGGSSVRVLSTFDPTFTDPSFADRVGAGGIQLERLSHNGVLFHIGVLSKSDEGEFTCSTPSTDATISGNYKDKVRLRVIPDTLTVRRTKGRLVGTRIVTEGGTFQLQCQAVSEDLQEHTHLSLTWQHQGPAGSASDVVTLSHLGHFQAGTGYEERHSSGKVRLDTVGGDGYRLTVDGAHSSDVGEYSCVARTWVLGAQGWAQIQEKKISVGTIEVEPIGINVTVPVSEVCVNVGEPLLLSCKVWHNCAVPVYTRVRWVHSAEQTPGPGETQELLGGHDPDPTHEGASTHLLQVPRGCDTGLYTCQATVWASSSNGTWHPIIERSSEPIKVLLNSSVAELEVSLSARLVPQISEEATEFVCHMTGCDGARLSVSWYYTPRPENEASQPLLLGSLDQDWTVHVGDHYKERLESGGIILSRKNPQTFVLRIQWTSNRDSGQYQCVGTVWQQQRNDSWTRQFRASVTKTVASSGGTFEMRCYVFAQNIPSPQYSVQVTMERSGPHAASGPQVLLLSREGVTHRKGESFGKASLEKVKEGEYRFRQYQAQEAATYLCSVTAWTQGGGGAWREATRPIRWLCTSTPQVRGLMFNVTAHSDNPSIYHGERAEFWCSISLIGPSVDTDSLGFHVSWFGQRSAQTAVQLGSVDRWGQVQQSRRNSSSDVAIERVSHMDFRLRIFGTEEDDGGGHFCSVTPWVLSGTGVWSSQSALTSNVISLSVRMDLLSAFKFPLLLGGSVAVLGGLLSCIIGYCSSRFCCRNKETPEPHKEQRRLMSMELD</sequence>
<keyword evidence="7" id="KW-1015">Disulfide bond</keyword>
<feature type="domain" description="Ig-like" evidence="10">
    <location>
        <begin position="472"/>
        <end position="562"/>
    </location>
</feature>
<proteinExistence type="predicted"/>
<dbReference type="InterPro" id="IPR003599">
    <property type="entry name" value="Ig_sub"/>
</dbReference>
<dbReference type="InterPro" id="IPR051102">
    <property type="entry name" value="IgSF_V-set/TM_domain"/>
</dbReference>
<feature type="domain" description="Ig-like" evidence="10">
    <location>
        <begin position="835"/>
        <end position="962"/>
    </location>
</feature>
<comment type="subcellular location">
    <subcellularLocation>
        <location evidence="1">Membrane</location>
        <topology evidence="1">Single-pass membrane protein</topology>
    </subcellularLocation>
</comment>
<dbReference type="PANTHER" id="PTHR12207">
    <property type="entry name" value="V-SET AND TRANSMEMBRANE DOMAIN-CONTAINING PROTEIN"/>
    <property type="match status" value="1"/>
</dbReference>
<dbReference type="Gene3D" id="2.60.40.10">
    <property type="entry name" value="Immunoglobulins"/>
    <property type="match status" value="3"/>
</dbReference>
<dbReference type="AlphaFoldDB" id="A0A974HX87"/>
<dbReference type="InterPro" id="IPR007110">
    <property type="entry name" value="Ig-like_dom"/>
</dbReference>
<dbReference type="PANTHER" id="PTHR12207:SF3">
    <property type="entry name" value="PROSTAGLANDIN F2 RECEPTOR NEGATIVE REGULATOR"/>
    <property type="match status" value="1"/>
</dbReference>
<evidence type="ECO:0000256" key="7">
    <source>
        <dbReference type="ARBA" id="ARBA00023157"/>
    </source>
</evidence>
<dbReference type="PROSITE" id="PS50835">
    <property type="entry name" value="IG_LIKE"/>
    <property type="match status" value="4"/>
</dbReference>
<evidence type="ECO:0000256" key="3">
    <source>
        <dbReference type="ARBA" id="ARBA00022729"/>
    </source>
</evidence>
<keyword evidence="4" id="KW-0677">Repeat</keyword>
<feature type="domain" description="Ig-like" evidence="10">
    <location>
        <begin position="582"/>
        <end position="696"/>
    </location>
</feature>
<evidence type="ECO:0000256" key="9">
    <source>
        <dbReference type="SAM" id="Phobius"/>
    </source>
</evidence>
<dbReference type="EMBL" id="CM004468">
    <property type="protein sequence ID" value="OCT93515.1"/>
    <property type="molecule type" value="Genomic_DNA"/>
</dbReference>
<keyword evidence="3" id="KW-0732">Signal</keyword>
<evidence type="ECO:0000256" key="6">
    <source>
        <dbReference type="ARBA" id="ARBA00023136"/>
    </source>
</evidence>
<dbReference type="FunFam" id="2.60.40.10:FF:000191">
    <property type="entry name" value="Immunoglobulin superfamily member 3"/>
    <property type="match status" value="1"/>
</dbReference>
<evidence type="ECO:0000256" key="8">
    <source>
        <dbReference type="ARBA" id="ARBA00023319"/>
    </source>
</evidence>
<dbReference type="InterPro" id="IPR013783">
    <property type="entry name" value="Ig-like_fold"/>
</dbReference>
<evidence type="ECO:0000313" key="12">
    <source>
        <dbReference type="Proteomes" id="UP000694892"/>
    </source>
</evidence>
<accession>A0A974HX87</accession>
<dbReference type="SUPFAM" id="SSF48726">
    <property type="entry name" value="Immunoglobulin"/>
    <property type="match status" value="3"/>
</dbReference>
<evidence type="ECO:0000256" key="1">
    <source>
        <dbReference type="ARBA" id="ARBA00004167"/>
    </source>
</evidence>
<evidence type="ECO:0000259" key="10">
    <source>
        <dbReference type="PROSITE" id="PS50835"/>
    </source>
</evidence>
<feature type="domain" description="Ig-like" evidence="10">
    <location>
        <begin position="335"/>
        <end position="464"/>
    </location>
</feature>
<reference evidence="12" key="1">
    <citation type="journal article" date="2016" name="Nature">
        <title>Genome evolution in the allotetraploid frog Xenopus laevis.</title>
        <authorList>
            <person name="Session A.M."/>
            <person name="Uno Y."/>
            <person name="Kwon T."/>
            <person name="Chapman J.A."/>
            <person name="Toyoda A."/>
            <person name="Takahashi S."/>
            <person name="Fukui A."/>
            <person name="Hikosaka A."/>
            <person name="Suzuki A."/>
            <person name="Kondo M."/>
            <person name="van Heeringen S.J."/>
            <person name="Quigley I."/>
            <person name="Heinz S."/>
            <person name="Ogino H."/>
            <person name="Ochi H."/>
            <person name="Hellsten U."/>
            <person name="Lyons J.B."/>
            <person name="Simakov O."/>
            <person name="Putnam N."/>
            <person name="Stites J."/>
            <person name="Kuroki Y."/>
            <person name="Tanaka T."/>
            <person name="Michiue T."/>
            <person name="Watanabe M."/>
            <person name="Bogdanovic O."/>
            <person name="Lister R."/>
            <person name="Georgiou G."/>
            <person name="Paranjpe S.S."/>
            <person name="van Kruijsbergen I."/>
            <person name="Shu S."/>
            <person name="Carlson J."/>
            <person name="Kinoshita T."/>
            <person name="Ohta Y."/>
            <person name="Mawaribuchi S."/>
            <person name="Jenkins J."/>
            <person name="Grimwood J."/>
            <person name="Schmutz J."/>
            <person name="Mitros T."/>
            <person name="Mozaffari S.V."/>
            <person name="Suzuki Y."/>
            <person name="Haramoto Y."/>
            <person name="Yamamoto T.S."/>
            <person name="Takagi C."/>
            <person name="Heald R."/>
            <person name="Miller K."/>
            <person name="Haudenschild C."/>
            <person name="Kitzman J."/>
            <person name="Nakayama T."/>
            <person name="Izutsu Y."/>
            <person name="Robert J."/>
            <person name="Fortriede J."/>
            <person name="Burns K."/>
            <person name="Lotay V."/>
            <person name="Karimi K."/>
            <person name="Yasuoka Y."/>
            <person name="Dichmann D.S."/>
            <person name="Flajnik M.F."/>
            <person name="Houston D.W."/>
            <person name="Shendure J."/>
            <person name="DuPasquier L."/>
            <person name="Vize P.D."/>
            <person name="Zorn A.M."/>
            <person name="Ito M."/>
            <person name="Marcotte E.M."/>
            <person name="Wallingford J.B."/>
            <person name="Ito Y."/>
            <person name="Asashima M."/>
            <person name="Ueno N."/>
            <person name="Matsuda Y."/>
            <person name="Veenstra G.J."/>
            <person name="Fujiyama A."/>
            <person name="Harland R.M."/>
            <person name="Taira M."/>
            <person name="Rokhsar D.S."/>
        </authorList>
    </citation>
    <scope>NUCLEOTIDE SEQUENCE [LARGE SCALE GENOMIC DNA]</scope>
    <source>
        <strain evidence="12">J</strain>
    </source>
</reference>
<keyword evidence="2 9" id="KW-0812">Transmembrane</keyword>
<dbReference type="InterPro" id="IPR036179">
    <property type="entry name" value="Ig-like_dom_sf"/>
</dbReference>
<feature type="transmembrane region" description="Helical" evidence="9">
    <location>
        <begin position="980"/>
        <end position="1002"/>
    </location>
</feature>
<dbReference type="SMART" id="SM00409">
    <property type="entry name" value="IG"/>
    <property type="match status" value="6"/>
</dbReference>
<name>A0A974HX87_XENLA</name>
<dbReference type="OMA" id="YACKASA"/>
<gene>
    <name evidence="11" type="ORF">XELAEV_18011192mg</name>
</gene>
<keyword evidence="8" id="KW-0393">Immunoglobulin domain</keyword>
<keyword evidence="6 9" id="KW-0472">Membrane</keyword>